<dbReference type="EMBL" id="HBUE01293689">
    <property type="protein sequence ID" value="CAG6575259.1"/>
    <property type="molecule type" value="Transcribed_RNA"/>
</dbReference>
<proteinExistence type="predicted"/>
<reference evidence="1" key="1">
    <citation type="submission" date="2021-05" db="EMBL/GenBank/DDBJ databases">
        <authorList>
            <person name="Alioto T."/>
            <person name="Alioto T."/>
            <person name="Gomez Garrido J."/>
        </authorList>
    </citation>
    <scope>NUCLEOTIDE SEQUENCE</scope>
</reference>
<accession>A0A8D8GX40</accession>
<dbReference type="AlphaFoldDB" id="A0A8D8GX40"/>
<sequence>MALTSPVLVQTVFLSISSSTSSKVQVLSLPLPFLAPSQQSRYFSQFLAASKVLLLLLPTLYPLFSFSLSLHFPPGHIPLPHLQQRCPFSSSFASSSSCHFLPSCSAVLLPHQTQHRSAKTRPIRRLRRR</sequence>
<name>A0A8D8GX40_CULPI</name>
<protein>
    <submittedName>
        <fullName evidence="1">(northern house mosquito) hypothetical protein</fullName>
    </submittedName>
</protein>
<evidence type="ECO:0000313" key="1">
    <source>
        <dbReference type="EMBL" id="CAG6523586.1"/>
    </source>
</evidence>
<dbReference type="EMBL" id="HBUE01187901">
    <property type="protein sequence ID" value="CAG6523586.1"/>
    <property type="molecule type" value="Transcribed_RNA"/>
</dbReference>
<organism evidence="1">
    <name type="scientific">Culex pipiens</name>
    <name type="common">House mosquito</name>
    <dbReference type="NCBI Taxonomy" id="7175"/>
    <lineage>
        <taxon>Eukaryota</taxon>
        <taxon>Metazoa</taxon>
        <taxon>Ecdysozoa</taxon>
        <taxon>Arthropoda</taxon>
        <taxon>Hexapoda</taxon>
        <taxon>Insecta</taxon>
        <taxon>Pterygota</taxon>
        <taxon>Neoptera</taxon>
        <taxon>Endopterygota</taxon>
        <taxon>Diptera</taxon>
        <taxon>Nematocera</taxon>
        <taxon>Culicoidea</taxon>
        <taxon>Culicidae</taxon>
        <taxon>Culicinae</taxon>
        <taxon>Culicini</taxon>
        <taxon>Culex</taxon>
        <taxon>Culex</taxon>
    </lineage>
</organism>